<accession>A0A7D5XDK7</accession>
<dbReference type="InterPro" id="IPR011989">
    <property type="entry name" value="ARM-like"/>
</dbReference>
<evidence type="ECO:0000313" key="2">
    <source>
        <dbReference type="Proteomes" id="UP000510821"/>
    </source>
</evidence>
<dbReference type="EMBL" id="CP058998">
    <property type="protein sequence ID" value="QLJ53411.1"/>
    <property type="molecule type" value="Genomic_DNA"/>
</dbReference>
<gene>
    <name evidence="1" type="ORF">Sv326_1236</name>
</gene>
<reference evidence="2" key="1">
    <citation type="submission" date="2020-07" db="EMBL/GenBank/DDBJ databases">
        <title>Metabolic diversity and evolutionary history of the archaeal phylum ###Micrarchaeota### uncovered from a freshwater lake metagenome.</title>
        <authorList>
            <person name="Kadnikov V.V."/>
            <person name="Savvichev A.S."/>
            <person name="Mardanov A.V."/>
            <person name="Beletsky A.V."/>
            <person name="Chupakov A.V."/>
            <person name="Kokryatskaya N.M."/>
            <person name="Pimenov N.V."/>
            <person name="Ravin N.V."/>
        </authorList>
    </citation>
    <scope>NUCLEOTIDE SEQUENCE [LARGE SCALE GENOMIC DNA]</scope>
</reference>
<dbReference type="Gene3D" id="1.25.10.10">
    <property type="entry name" value="Leucine-rich Repeat Variant"/>
    <property type="match status" value="1"/>
</dbReference>
<protein>
    <submittedName>
        <fullName evidence="1">Uncharacterized protein</fullName>
    </submittedName>
</protein>
<dbReference type="InterPro" id="IPR016024">
    <property type="entry name" value="ARM-type_fold"/>
</dbReference>
<dbReference type="SUPFAM" id="SSF48371">
    <property type="entry name" value="ARM repeat"/>
    <property type="match status" value="1"/>
</dbReference>
<sequence length="332" mass="38020">MPVKRMSYEERLPMKNAIEAYALDCLNNPEIDVKQLYELLRRAGDKILATPKIIDRVGELMHDRDTYVRKLAVKVYVEMLKQNPELSSEERIGRFLELINDSNPQVKEIFLEKIGTPIKGLEEIRPDVRLRMFEMLCDPDERLRQAARKAVGVKFGISPEVSRGIADEVVKFSVMAQKRDAIRLIESLDEGLSRRGLDKNVVFEGVRKLLKETDQHEFADLKFTLHIAKNLLVGTGDAESYNECLRQSYQLYKEIKSRLKESGSTIEVGSSRWGSIVEKIFKDSIPELAEQMGYEHLALGLKDATEHVKKEEPERIGRSVMSILIYGKPDVI</sequence>
<evidence type="ECO:0000313" key="1">
    <source>
        <dbReference type="EMBL" id="QLJ53411.1"/>
    </source>
</evidence>
<organism evidence="1 2">
    <name type="scientific">Fermentimicrarchaeum limneticum</name>
    <dbReference type="NCBI Taxonomy" id="2795018"/>
    <lineage>
        <taxon>Archaea</taxon>
        <taxon>Candidatus Micrarchaeota</taxon>
        <taxon>Candidatus Fermentimicrarchaeales</taxon>
        <taxon>Candidatus Fermentimicrarchaeaceae</taxon>
        <taxon>Candidatus Fermentimicrarchaeum</taxon>
    </lineage>
</organism>
<dbReference type="KEGG" id="flt:Sv326_1236"/>
<dbReference type="Proteomes" id="UP000510821">
    <property type="component" value="Chromosome"/>
</dbReference>
<name>A0A7D5XDK7_FERL1</name>
<proteinExistence type="predicted"/>
<dbReference type="AlphaFoldDB" id="A0A7D5XDK7"/>